<keyword evidence="3" id="KW-0804">Transcription</keyword>
<reference evidence="6" key="1">
    <citation type="submission" date="2017-09" db="EMBL/GenBank/DDBJ databases">
        <title>FDA dAtabase for Regulatory Grade micrObial Sequences (FDA-ARGOS): Supporting development and validation of Infectious Disease Dx tests.</title>
        <authorList>
            <person name="Minogue T."/>
            <person name="Wolcott M."/>
            <person name="Wasieloski L."/>
            <person name="Aguilar W."/>
            <person name="Moore D."/>
            <person name="Tallon L."/>
            <person name="Sadzewicz L."/>
            <person name="Ott S."/>
            <person name="Zhao X."/>
            <person name="Nagaraj S."/>
            <person name="Vavikolanu K."/>
            <person name="Aluvathingal J."/>
            <person name="Nadendla S."/>
            <person name="Sichtig H."/>
        </authorList>
    </citation>
    <scope>NUCLEOTIDE SEQUENCE [LARGE SCALE GENOMIC DNA]</scope>
    <source>
        <strain evidence="6">FDAARGOS_390</strain>
    </source>
</reference>
<dbReference type="SUPFAM" id="SSF46689">
    <property type="entry name" value="Homeodomain-like"/>
    <property type="match status" value="1"/>
</dbReference>
<dbReference type="PRINTS" id="PR00032">
    <property type="entry name" value="HTHARAC"/>
</dbReference>
<dbReference type="Pfam" id="PF12833">
    <property type="entry name" value="HTH_18"/>
    <property type="match status" value="1"/>
</dbReference>
<dbReference type="AlphaFoldDB" id="A0A2A7SG98"/>
<evidence type="ECO:0000256" key="1">
    <source>
        <dbReference type="ARBA" id="ARBA00023015"/>
    </source>
</evidence>
<gene>
    <name evidence="5" type="ORF">CRM94_09285</name>
</gene>
<dbReference type="InterPro" id="IPR050204">
    <property type="entry name" value="AraC_XylS_family_regulators"/>
</dbReference>
<dbReference type="InterPro" id="IPR009057">
    <property type="entry name" value="Homeodomain-like_sf"/>
</dbReference>
<dbReference type="SMART" id="SM00342">
    <property type="entry name" value="HTH_ARAC"/>
    <property type="match status" value="1"/>
</dbReference>
<sequence>MNPFFYRFRTDAYSAEQRFEVWRDEVNAIFDVEIERSLAHRFNYDLSTGYVGSLLMGCGKWIGQHEPVHYGVKRSPAMIRRDGLDHFYLCLGITHSLSGYAARTPIHAEASNLYVLDLAYELDSEIVAGDTLILTIARDLLPAPIRSANLHGAVLQGPLSALLGDHLFALQRQLPHLAPADMPNVERATLALVSAALTPTARTLGEAEVEIDQAVMLRVRAYIDAHLKSADLTPSRICRDIGISRAHLYRLFSHETGVAAYIRHRRLVKIRKLLEEAGSSRQRLSTLAFQYGFKSESHFSRSFRNAFGCSPSEARERAASREARLPASSLAKHSAASLRDMLDRLDS</sequence>
<dbReference type="Proteomes" id="UP000220629">
    <property type="component" value="Unassembled WGS sequence"/>
</dbReference>
<dbReference type="PROSITE" id="PS01124">
    <property type="entry name" value="HTH_ARAC_FAMILY_2"/>
    <property type="match status" value="1"/>
</dbReference>
<keyword evidence="2" id="KW-0238">DNA-binding</keyword>
<organism evidence="5 6">
    <name type="scientific">Burkholderia gladioli</name>
    <name type="common">Pseudomonas marginata</name>
    <name type="synonym">Phytomonas marginata</name>
    <dbReference type="NCBI Taxonomy" id="28095"/>
    <lineage>
        <taxon>Bacteria</taxon>
        <taxon>Pseudomonadati</taxon>
        <taxon>Pseudomonadota</taxon>
        <taxon>Betaproteobacteria</taxon>
        <taxon>Burkholderiales</taxon>
        <taxon>Burkholderiaceae</taxon>
        <taxon>Burkholderia</taxon>
    </lineage>
</organism>
<dbReference type="Gene3D" id="1.10.10.60">
    <property type="entry name" value="Homeodomain-like"/>
    <property type="match status" value="1"/>
</dbReference>
<dbReference type="PROSITE" id="PS00041">
    <property type="entry name" value="HTH_ARAC_FAMILY_1"/>
    <property type="match status" value="1"/>
</dbReference>
<dbReference type="GO" id="GO:0043565">
    <property type="term" value="F:sequence-specific DNA binding"/>
    <property type="evidence" value="ECO:0007669"/>
    <property type="project" value="InterPro"/>
</dbReference>
<proteinExistence type="predicted"/>
<keyword evidence="1" id="KW-0805">Transcription regulation</keyword>
<accession>A0A2A7SG98</accession>
<evidence type="ECO:0000313" key="6">
    <source>
        <dbReference type="Proteomes" id="UP000220629"/>
    </source>
</evidence>
<evidence type="ECO:0000313" key="5">
    <source>
        <dbReference type="EMBL" id="PEH42325.1"/>
    </source>
</evidence>
<feature type="domain" description="HTH araC/xylS-type" evidence="4">
    <location>
        <begin position="217"/>
        <end position="317"/>
    </location>
</feature>
<comment type="caution">
    <text evidence="5">The sequence shown here is derived from an EMBL/GenBank/DDBJ whole genome shotgun (WGS) entry which is preliminary data.</text>
</comment>
<evidence type="ECO:0000256" key="2">
    <source>
        <dbReference type="ARBA" id="ARBA00023125"/>
    </source>
</evidence>
<evidence type="ECO:0000259" key="4">
    <source>
        <dbReference type="PROSITE" id="PS01124"/>
    </source>
</evidence>
<evidence type="ECO:0000256" key="3">
    <source>
        <dbReference type="ARBA" id="ARBA00023163"/>
    </source>
</evidence>
<dbReference type="EMBL" id="PDDY01000001">
    <property type="protein sequence ID" value="PEH42325.1"/>
    <property type="molecule type" value="Genomic_DNA"/>
</dbReference>
<dbReference type="RefSeq" id="WP_098152124.1">
    <property type="nucleotide sequence ID" value="NZ_CADEQH010000001.1"/>
</dbReference>
<name>A0A2A7SG98_BURGA</name>
<dbReference type="InterPro" id="IPR018060">
    <property type="entry name" value="HTH_AraC"/>
</dbReference>
<dbReference type="InterPro" id="IPR020449">
    <property type="entry name" value="Tscrpt_reg_AraC-type_HTH"/>
</dbReference>
<dbReference type="GO" id="GO:0003700">
    <property type="term" value="F:DNA-binding transcription factor activity"/>
    <property type="evidence" value="ECO:0007669"/>
    <property type="project" value="InterPro"/>
</dbReference>
<dbReference type="InterPro" id="IPR018062">
    <property type="entry name" value="HTH_AraC-typ_CS"/>
</dbReference>
<dbReference type="PANTHER" id="PTHR46796:SF6">
    <property type="entry name" value="ARAC SUBFAMILY"/>
    <property type="match status" value="1"/>
</dbReference>
<protein>
    <submittedName>
        <fullName evidence="5">AraC family transcriptional regulator</fullName>
    </submittedName>
</protein>
<dbReference type="PANTHER" id="PTHR46796">
    <property type="entry name" value="HTH-TYPE TRANSCRIPTIONAL ACTIVATOR RHAS-RELATED"/>
    <property type="match status" value="1"/>
</dbReference>